<accession>A0A8H8U2T0</accession>
<evidence type="ECO:0000256" key="6">
    <source>
        <dbReference type="ARBA" id="ARBA00030406"/>
    </source>
</evidence>
<keyword evidence="5" id="KW-0560">Oxidoreductase</keyword>
<feature type="domain" description="NADP-dependent oxidoreductase" evidence="11">
    <location>
        <begin position="99"/>
        <end position="243"/>
    </location>
</feature>
<evidence type="ECO:0000256" key="8">
    <source>
        <dbReference type="ARBA" id="ARBA00031732"/>
    </source>
</evidence>
<evidence type="ECO:0000256" key="1">
    <source>
        <dbReference type="ARBA" id="ARBA00005006"/>
    </source>
</evidence>
<dbReference type="EMBL" id="QGMJ01001462">
    <property type="protein sequence ID" value="TVY31498.1"/>
    <property type="molecule type" value="Genomic_DNA"/>
</dbReference>
<dbReference type="PANTHER" id="PTHR13295:SF4">
    <property type="entry name" value="GLUTAMATE--CYSTEINE LIGASE REGULATORY SUBUNIT"/>
    <property type="match status" value="1"/>
</dbReference>
<comment type="pathway">
    <text evidence="1">Sulfur metabolism; glutathione biosynthesis; glutathione from L-cysteine and L-glutamate: step 1/2.</text>
</comment>
<feature type="region of interest" description="Disordered" evidence="10">
    <location>
        <begin position="48"/>
        <end position="75"/>
    </location>
</feature>
<dbReference type="Pfam" id="PF00248">
    <property type="entry name" value="Aldo_ket_red"/>
    <property type="match status" value="1"/>
</dbReference>
<keyword evidence="12" id="KW-0436">Ligase</keyword>
<dbReference type="GO" id="GO:0016874">
    <property type="term" value="F:ligase activity"/>
    <property type="evidence" value="ECO:0007669"/>
    <property type="project" value="UniProtKB-KW"/>
</dbReference>
<dbReference type="SUPFAM" id="SSF51430">
    <property type="entry name" value="NAD(P)-linked oxidoreductase"/>
    <property type="match status" value="1"/>
</dbReference>
<dbReference type="InterPro" id="IPR032963">
    <property type="entry name" value="Gclm"/>
</dbReference>
<dbReference type="GO" id="GO:0016491">
    <property type="term" value="F:oxidoreductase activity"/>
    <property type="evidence" value="ECO:0007669"/>
    <property type="project" value="UniProtKB-KW"/>
</dbReference>
<reference evidence="12 13" key="1">
    <citation type="submission" date="2018-05" db="EMBL/GenBank/DDBJ databases">
        <title>Genome sequencing and assembly of the regulated plant pathogen Lachnellula willkommii and related sister species for the development of diagnostic species identification markers.</title>
        <authorList>
            <person name="Giroux E."/>
            <person name="Bilodeau G."/>
        </authorList>
    </citation>
    <scope>NUCLEOTIDE SEQUENCE [LARGE SCALE GENOMIC DNA]</scope>
    <source>
        <strain evidence="12 13">CBS 197.66</strain>
    </source>
</reference>
<gene>
    <name evidence="12" type="ORF">LSUB1_G008293</name>
</gene>
<organism evidence="12 13">
    <name type="scientific">Lachnellula subtilissima</name>
    <dbReference type="NCBI Taxonomy" id="602034"/>
    <lineage>
        <taxon>Eukaryota</taxon>
        <taxon>Fungi</taxon>
        <taxon>Dikarya</taxon>
        <taxon>Ascomycota</taxon>
        <taxon>Pezizomycotina</taxon>
        <taxon>Leotiomycetes</taxon>
        <taxon>Helotiales</taxon>
        <taxon>Lachnaceae</taxon>
        <taxon>Lachnellula</taxon>
    </lineage>
</organism>
<keyword evidence="13" id="KW-1185">Reference proteome</keyword>
<evidence type="ECO:0000259" key="11">
    <source>
        <dbReference type="Pfam" id="PF00248"/>
    </source>
</evidence>
<dbReference type="InterPro" id="IPR023210">
    <property type="entry name" value="NADP_OxRdtase_dom"/>
</dbReference>
<dbReference type="GO" id="GO:0017109">
    <property type="term" value="C:glutamate-cysteine ligase complex"/>
    <property type="evidence" value="ECO:0007669"/>
    <property type="project" value="TreeGrafter"/>
</dbReference>
<evidence type="ECO:0000256" key="3">
    <source>
        <dbReference type="ARBA" id="ARBA00011532"/>
    </source>
</evidence>
<dbReference type="GO" id="GO:0030234">
    <property type="term" value="F:enzyme regulator activity"/>
    <property type="evidence" value="ECO:0007669"/>
    <property type="project" value="TreeGrafter"/>
</dbReference>
<evidence type="ECO:0000256" key="4">
    <source>
        <dbReference type="ARBA" id="ARBA00022684"/>
    </source>
</evidence>
<dbReference type="AlphaFoldDB" id="A0A8H8U2T0"/>
<sequence>MTRLIISTSNIMTGGSIIRKPGAASNLEFTNSLRSNFLAAQQDYSPPLSATKANGENGNHSDIEKPSSVRPPSSVWTSRDGSDYYIPTIDWSLSGLSEEPSQYDVTVKLFYLPGADIKDRGQYAKDAIQLVFKELGVQSIDLLIVSFPGMSFEGDCEWEADKKNSSQGNDDEEVASWSVFEELYNQGVVKKLGLAEFGSEKLSKFLSRVKVRPKVDQVNIKDCCNVPLPLSKLAKFENIELLVHNDCTDILPSGTLRELLGQGVKGAGVLSESKRSLDGMKGDLTPKWVVKYTAVVRDRGVIENKGYFAVAELKE</sequence>
<dbReference type="GO" id="GO:0006750">
    <property type="term" value="P:glutathione biosynthetic process"/>
    <property type="evidence" value="ECO:0007669"/>
    <property type="project" value="UniProtKB-UniPathway"/>
</dbReference>
<dbReference type="FunFam" id="3.20.20.100:FF:000026">
    <property type="entry name" value="Gamma-cysteine synthetase regulatory subunit, putative"/>
    <property type="match status" value="1"/>
</dbReference>
<evidence type="ECO:0000313" key="13">
    <source>
        <dbReference type="Proteomes" id="UP000462212"/>
    </source>
</evidence>
<evidence type="ECO:0000313" key="12">
    <source>
        <dbReference type="EMBL" id="TVY31498.1"/>
    </source>
</evidence>
<evidence type="ECO:0000256" key="7">
    <source>
        <dbReference type="ARBA" id="ARBA00031154"/>
    </source>
</evidence>
<evidence type="ECO:0000256" key="2">
    <source>
        <dbReference type="ARBA" id="ARBA00008612"/>
    </source>
</evidence>
<dbReference type="OrthoDB" id="5596051at2759"/>
<comment type="subunit">
    <text evidence="3">Heterodimer of a catalytic heavy chain and a regulatory light chain.</text>
</comment>
<comment type="similarity">
    <text evidence="2">Belongs to the aldo/keto reductase family. Glutamate--cysteine ligase light chain subfamily.</text>
</comment>
<dbReference type="UniPathway" id="UPA00142">
    <property type="reaction ID" value="UER00209"/>
</dbReference>
<dbReference type="InterPro" id="IPR036812">
    <property type="entry name" value="NAD(P)_OxRdtase_dom_sf"/>
</dbReference>
<evidence type="ECO:0000256" key="5">
    <source>
        <dbReference type="ARBA" id="ARBA00023002"/>
    </source>
</evidence>
<dbReference type="Proteomes" id="UP000462212">
    <property type="component" value="Unassembled WGS sequence"/>
</dbReference>
<evidence type="ECO:0000256" key="10">
    <source>
        <dbReference type="SAM" id="MobiDB-lite"/>
    </source>
</evidence>
<dbReference type="PANTHER" id="PTHR13295">
    <property type="entry name" value="GLUTAMATE CYSTEINE LIGASE REGULATORY SUBUNIT"/>
    <property type="match status" value="1"/>
</dbReference>
<name>A0A8H8U2T0_9HELO</name>
<keyword evidence="4" id="KW-0317">Glutathione biosynthesis</keyword>
<dbReference type="GO" id="GO:0035226">
    <property type="term" value="F:glutamate-cysteine ligase catalytic subunit binding"/>
    <property type="evidence" value="ECO:0007669"/>
    <property type="project" value="InterPro"/>
</dbReference>
<evidence type="ECO:0000256" key="9">
    <source>
        <dbReference type="ARBA" id="ARBA00032926"/>
    </source>
</evidence>
<comment type="caution">
    <text evidence="12">The sequence shown here is derived from an EMBL/GenBank/DDBJ whole genome shotgun (WGS) entry which is preliminary data.</text>
</comment>
<protein>
    <recommendedName>
        <fullName evidence="8">GCS light chain</fullName>
    </recommendedName>
    <alternativeName>
        <fullName evidence="6">Gamma-ECS regulatory subunit</fullName>
    </alternativeName>
    <alternativeName>
        <fullName evidence="9">Gamma-glutamylcysteine synthetase regulatory subunit</fullName>
    </alternativeName>
    <alternativeName>
        <fullName evidence="7">Glutamate--cysteine ligase modifier subunit</fullName>
    </alternativeName>
</protein>
<proteinExistence type="inferred from homology"/>
<dbReference type="Gene3D" id="3.20.20.100">
    <property type="entry name" value="NADP-dependent oxidoreductase domain"/>
    <property type="match status" value="1"/>
</dbReference>